<dbReference type="InterPro" id="IPR001509">
    <property type="entry name" value="Epimerase_deHydtase"/>
</dbReference>
<keyword evidence="3" id="KW-1185">Reference proteome</keyword>
<sequence>MRVLVTGHQGYIGTVMIPMLLSDGYEVFGLDSYLFQGSTFGHGIQQIPELQKDIRDIEAFDLKGFDAIIHLAALSNDPLGDLQPAITYEINHGAAVRLATLAKQVGVKRFIFSSSCSNYGAGGQDWLTEDSPLNPVTPYGISKVKTEQDVSQLADDDFSPTFLRNATAYGVSPRLRFDLVLNNLIAWAFTTGQVYIKSDGTPWRPIVHIEDISRAFIAVLQAPRQVIHNQVFNVGRNEDNYRIRDLAAIAQQTVPGCQIEYAPNAAPDKRCYRVDCSKITQILPNFRPQWNARKGAKQLYEAYRTIGLTLDEFEGPRYKRIAHLQQLLSTGKIDKTLRWQQLPLSKSA</sequence>
<dbReference type="PANTHER" id="PTHR43245">
    <property type="entry name" value="BIFUNCTIONAL POLYMYXIN RESISTANCE PROTEIN ARNA"/>
    <property type="match status" value="1"/>
</dbReference>
<proteinExistence type="predicted"/>
<dbReference type="Gene3D" id="3.40.50.720">
    <property type="entry name" value="NAD(P)-binding Rossmann-like Domain"/>
    <property type="match status" value="1"/>
</dbReference>
<comment type="caution">
    <text evidence="2">The sequence shown here is derived from an EMBL/GenBank/DDBJ whole genome shotgun (WGS) entry which is preliminary data.</text>
</comment>
<dbReference type="SUPFAM" id="SSF51735">
    <property type="entry name" value="NAD(P)-binding Rossmann-fold domains"/>
    <property type="match status" value="1"/>
</dbReference>
<evidence type="ECO:0000313" key="3">
    <source>
        <dbReference type="Proteomes" id="UP000607281"/>
    </source>
</evidence>
<evidence type="ECO:0000259" key="1">
    <source>
        <dbReference type="Pfam" id="PF01370"/>
    </source>
</evidence>
<evidence type="ECO:0000313" key="2">
    <source>
        <dbReference type="EMBL" id="MBD2342907.1"/>
    </source>
</evidence>
<accession>A0ABR8CI79</accession>
<dbReference type="InterPro" id="IPR050177">
    <property type="entry name" value="Lipid_A_modif_metabolic_enz"/>
</dbReference>
<gene>
    <name evidence="2" type="ORF">H6G18_01930</name>
</gene>
<organism evidence="2 3">
    <name type="scientific">Anabaena subtropica FACHB-260</name>
    <dbReference type="NCBI Taxonomy" id="2692884"/>
    <lineage>
        <taxon>Bacteria</taxon>
        <taxon>Bacillati</taxon>
        <taxon>Cyanobacteriota</taxon>
        <taxon>Cyanophyceae</taxon>
        <taxon>Nostocales</taxon>
        <taxon>Nostocaceae</taxon>
        <taxon>Anabaena</taxon>
    </lineage>
</organism>
<dbReference type="CDD" id="cd08946">
    <property type="entry name" value="SDR_e"/>
    <property type="match status" value="1"/>
</dbReference>
<dbReference type="InterPro" id="IPR036291">
    <property type="entry name" value="NAD(P)-bd_dom_sf"/>
</dbReference>
<feature type="domain" description="NAD-dependent epimerase/dehydratase" evidence="1">
    <location>
        <begin position="3"/>
        <end position="235"/>
    </location>
</feature>
<dbReference type="RefSeq" id="WP_190405387.1">
    <property type="nucleotide sequence ID" value="NZ_JACJRF010000002.1"/>
</dbReference>
<dbReference type="EMBL" id="JACJRF010000002">
    <property type="protein sequence ID" value="MBD2342907.1"/>
    <property type="molecule type" value="Genomic_DNA"/>
</dbReference>
<dbReference type="Pfam" id="PF01370">
    <property type="entry name" value="Epimerase"/>
    <property type="match status" value="1"/>
</dbReference>
<name>A0ABR8CI79_9NOST</name>
<protein>
    <submittedName>
        <fullName evidence="2">SDR family oxidoreductase</fullName>
    </submittedName>
</protein>
<dbReference type="PANTHER" id="PTHR43245:SF23">
    <property type="entry name" value="NAD(P)-BINDING DOMAIN-CONTAINING PROTEIN"/>
    <property type="match status" value="1"/>
</dbReference>
<dbReference type="Proteomes" id="UP000607281">
    <property type="component" value="Unassembled WGS sequence"/>
</dbReference>
<reference evidence="2 3" key="1">
    <citation type="journal article" date="2020" name="ISME J.">
        <title>Comparative genomics reveals insights into cyanobacterial evolution and habitat adaptation.</title>
        <authorList>
            <person name="Chen M.Y."/>
            <person name="Teng W.K."/>
            <person name="Zhao L."/>
            <person name="Hu C.X."/>
            <person name="Zhou Y.K."/>
            <person name="Han B.P."/>
            <person name="Song L.R."/>
            <person name="Shu W.S."/>
        </authorList>
    </citation>
    <scope>NUCLEOTIDE SEQUENCE [LARGE SCALE GENOMIC DNA]</scope>
    <source>
        <strain evidence="2 3">FACHB-260</strain>
    </source>
</reference>